<dbReference type="AlphaFoldDB" id="A0AAD1W1Z4"/>
<proteinExistence type="predicted"/>
<dbReference type="Proteomes" id="UP001295444">
    <property type="component" value="Chromosome 04"/>
</dbReference>
<organism evidence="2 3">
    <name type="scientific">Pelobates cultripes</name>
    <name type="common">Western spadefoot toad</name>
    <dbReference type="NCBI Taxonomy" id="61616"/>
    <lineage>
        <taxon>Eukaryota</taxon>
        <taxon>Metazoa</taxon>
        <taxon>Chordata</taxon>
        <taxon>Craniata</taxon>
        <taxon>Vertebrata</taxon>
        <taxon>Euteleostomi</taxon>
        <taxon>Amphibia</taxon>
        <taxon>Batrachia</taxon>
        <taxon>Anura</taxon>
        <taxon>Pelobatoidea</taxon>
        <taxon>Pelobatidae</taxon>
        <taxon>Pelobates</taxon>
    </lineage>
</organism>
<reference evidence="2" key="1">
    <citation type="submission" date="2022-03" db="EMBL/GenBank/DDBJ databases">
        <authorList>
            <person name="Alioto T."/>
            <person name="Alioto T."/>
            <person name="Gomez Garrido J."/>
        </authorList>
    </citation>
    <scope>NUCLEOTIDE SEQUENCE</scope>
</reference>
<evidence type="ECO:0000256" key="1">
    <source>
        <dbReference type="SAM" id="MobiDB-lite"/>
    </source>
</evidence>
<gene>
    <name evidence="2" type="ORF">PECUL_23A030240</name>
</gene>
<protein>
    <submittedName>
        <fullName evidence="2">Uncharacterized protein</fullName>
    </submittedName>
</protein>
<keyword evidence="3" id="KW-1185">Reference proteome</keyword>
<dbReference type="EMBL" id="OW240915">
    <property type="protein sequence ID" value="CAH2285365.1"/>
    <property type="molecule type" value="Genomic_DNA"/>
</dbReference>
<feature type="region of interest" description="Disordered" evidence="1">
    <location>
        <begin position="1"/>
        <end position="35"/>
    </location>
</feature>
<evidence type="ECO:0000313" key="2">
    <source>
        <dbReference type="EMBL" id="CAH2285365.1"/>
    </source>
</evidence>
<evidence type="ECO:0000313" key="3">
    <source>
        <dbReference type="Proteomes" id="UP001295444"/>
    </source>
</evidence>
<accession>A0AAD1W1Z4</accession>
<sequence>MASEGDPSLTRVITGQGRRGSHGLEARTAPLHSRRLPHQQNEWSMNTHSQQQTWHTITALKTFI</sequence>
<name>A0AAD1W1Z4_PELCU</name>